<protein>
    <recommendedName>
        <fullName evidence="4">SanA protein</fullName>
    </recommendedName>
</protein>
<feature type="compositionally biased region" description="Basic and acidic residues" evidence="1">
    <location>
        <begin position="39"/>
        <end position="56"/>
    </location>
</feature>
<organism evidence="2 3">
    <name type="scientific">Vibrio maritimus</name>
    <dbReference type="NCBI Taxonomy" id="990268"/>
    <lineage>
        <taxon>Bacteria</taxon>
        <taxon>Pseudomonadati</taxon>
        <taxon>Pseudomonadota</taxon>
        <taxon>Gammaproteobacteria</taxon>
        <taxon>Vibrionales</taxon>
        <taxon>Vibrionaceae</taxon>
        <taxon>Vibrio</taxon>
    </lineage>
</organism>
<feature type="region of interest" description="Disordered" evidence="1">
    <location>
        <begin position="23"/>
        <end position="56"/>
    </location>
</feature>
<evidence type="ECO:0000313" key="2">
    <source>
        <dbReference type="EMBL" id="GAL34190.1"/>
    </source>
</evidence>
<dbReference type="EMBL" id="BBMT01000004">
    <property type="protein sequence ID" value="GAL34190.1"/>
    <property type="molecule type" value="Genomic_DNA"/>
</dbReference>
<keyword evidence="3" id="KW-1185">Reference proteome</keyword>
<dbReference type="Proteomes" id="UP000029224">
    <property type="component" value="Unassembled WGS sequence"/>
</dbReference>
<sequence>MFARTKALLDLYVMHTQPRFLGPKEPIVTDSNIDSEATEALKREGVSKQEPNEQVE</sequence>
<evidence type="ECO:0000313" key="3">
    <source>
        <dbReference type="Proteomes" id="UP000029224"/>
    </source>
</evidence>
<proteinExistence type="predicted"/>
<dbReference type="AlphaFoldDB" id="A0A090T2H2"/>
<accession>A0A090T2H2</accession>
<evidence type="ECO:0000256" key="1">
    <source>
        <dbReference type="SAM" id="MobiDB-lite"/>
    </source>
</evidence>
<reference evidence="2 3" key="1">
    <citation type="submission" date="2014-09" db="EMBL/GenBank/DDBJ databases">
        <title>Vibrio maritimus JCM 19240. (C210) whole genome shotgun sequence.</title>
        <authorList>
            <person name="Sawabe T."/>
            <person name="Meirelles P."/>
            <person name="Nakanishi M."/>
            <person name="Sayaka M."/>
            <person name="Hattori M."/>
            <person name="Ohkuma M."/>
        </authorList>
    </citation>
    <scope>NUCLEOTIDE SEQUENCE [LARGE SCALE GENOMIC DNA]</scope>
    <source>
        <strain evidence="2 3">JCM 19240</strain>
    </source>
</reference>
<name>A0A090T2H2_9VIBR</name>
<gene>
    <name evidence="2" type="ORF">JCM19240_1098</name>
</gene>
<comment type="caution">
    <text evidence="2">The sequence shown here is derived from an EMBL/GenBank/DDBJ whole genome shotgun (WGS) entry which is preliminary data.</text>
</comment>
<reference evidence="2 3" key="2">
    <citation type="submission" date="2014-09" db="EMBL/GenBank/DDBJ databases">
        <authorList>
            <consortium name="NBRP consortium"/>
            <person name="Sawabe T."/>
            <person name="Meirelles P."/>
            <person name="Nakanishi M."/>
            <person name="Sayaka M."/>
            <person name="Hattori M."/>
            <person name="Ohkuma M."/>
        </authorList>
    </citation>
    <scope>NUCLEOTIDE SEQUENCE [LARGE SCALE GENOMIC DNA]</scope>
    <source>
        <strain evidence="2 3">JCM 19240</strain>
    </source>
</reference>
<evidence type="ECO:0008006" key="4">
    <source>
        <dbReference type="Google" id="ProtNLM"/>
    </source>
</evidence>